<dbReference type="EMBL" id="DACRBY010000167">
    <property type="protein sequence ID" value="HAS8543151.1"/>
    <property type="molecule type" value="Genomic_DNA"/>
</dbReference>
<dbReference type="RefSeq" id="WP_044023849.1">
    <property type="nucleotide sequence ID" value="NZ_CP019121.1"/>
</dbReference>
<reference evidence="1" key="1">
    <citation type="journal article" date="2018" name="Genome Biol.">
        <title>SKESA: strategic k-mer extension for scrupulous assemblies.</title>
        <authorList>
            <person name="Souvorov A."/>
            <person name="Agarwala R."/>
            <person name="Lipman D.J."/>
        </authorList>
    </citation>
    <scope>NUCLEOTIDE SEQUENCE</scope>
    <source>
        <strain evidence="1">BCW_3452</strain>
    </source>
</reference>
<gene>
    <name evidence="1" type="ORF">I7730_25855</name>
</gene>
<evidence type="ECO:0000313" key="1">
    <source>
        <dbReference type="EMBL" id="HAS8543151.1"/>
    </source>
</evidence>
<organism evidence="1 2">
    <name type="scientific">Vibrio vulnificus</name>
    <dbReference type="NCBI Taxonomy" id="672"/>
    <lineage>
        <taxon>Bacteria</taxon>
        <taxon>Pseudomonadati</taxon>
        <taxon>Pseudomonadota</taxon>
        <taxon>Gammaproteobacteria</taxon>
        <taxon>Vibrionales</taxon>
        <taxon>Vibrionaceae</taxon>
        <taxon>Vibrio</taxon>
    </lineage>
</organism>
<reference evidence="1" key="2">
    <citation type="submission" date="2019-01" db="EMBL/GenBank/DDBJ databases">
        <authorList>
            <consortium name="NCBI Pathogen Detection Project"/>
        </authorList>
    </citation>
    <scope>NUCLEOTIDE SEQUENCE</scope>
    <source>
        <strain evidence="1">BCW_3452</strain>
    </source>
</reference>
<dbReference type="AlphaFoldDB" id="A0A854GQF1"/>
<proteinExistence type="predicted"/>
<dbReference type="Proteomes" id="UP000863257">
    <property type="component" value="Unassembled WGS sequence"/>
</dbReference>
<evidence type="ECO:0000313" key="2">
    <source>
        <dbReference type="Proteomes" id="UP000863257"/>
    </source>
</evidence>
<sequence length="117" mass="13741">MAYDQVMIDEDGEEYPFSSSIDEDGYLYRVSVVFDDRDGEWIILNLGSHIEFDDDGSWLDFNIAPEDMFPSKDKLQDVEILEFMHHCSCNMENAKTYTKDEMMVLYQKYKQITGNHS</sequence>
<name>A0A854GQF1_VIBVL</name>
<accession>A0A854GQF1</accession>
<protein>
    <submittedName>
        <fullName evidence="1">Uncharacterized protein</fullName>
    </submittedName>
</protein>
<comment type="caution">
    <text evidence="1">The sequence shown here is derived from an EMBL/GenBank/DDBJ whole genome shotgun (WGS) entry which is preliminary data.</text>
</comment>